<sequence length="38" mass="4454">MIEAYQKKRIVQFLNPQSDPLALVIRSFSHILRLDLEA</sequence>
<protein>
    <submittedName>
        <fullName evidence="1">Uncharacterized protein</fullName>
    </submittedName>
</protein>
<comment type="caution">
    <text evidence="1">The sequence shown here is derived from an EMBL/GenBank/DDBJ whole genome shotgun (WGS) entry which is preliminary data.</text>
</comment>
<organism evidence="1 2">
    <name type="scientific">Vibrio variabilis</name>
    <dbReference type="NCBI Taxonomy" id="990271"/>
    <lineage>
        <taxon>Bacteria</taxon>
        <taxon>Pseudomonadati</taxon>
        <taxon>Pseudomonadota</taxon>
        <taxon>Gammaproteobacteria</taxon>
        <taxon>Vibrionales</taxon>
        <taxon>Vibrionaceae</taxon>
        <taxon>Vibrio</taxon>
    </lineage>
</organism>
<gene>
    <name evidence="1" type="ORF">JCM19239_3421</name>
</gene>
<dbReference type="Proteomes" id="UP000029223">
    <property type="component" value="Unassembled WGS sequence"/>
</dbReference>
<evidence type="ECO:0000313" key="2">
    <source>
        <dbReference type="Proteomes" id="UP000029223"/>
    </source>
</evidence>
<proteinExistence type="predicted"/>
<dbReference type="EMBL" id="BBMS01000036">
    <property type="protein sequence ID" value="GAL27964.1"/>
    <property type="molecule type" value="Genomic_DNA"/>
</dbReference>
<accession>A0ABQ0JGU8</accession>
<evidence type="ECO:0000313" key="1">
    <source>
        <dbReference type="EMBL" id="GAL27964.1"/>
    </source>
</evidence>
<name>A0ABQ0JGU8_9VIBR</name>
<keyword evidence="2" id="KW-1185">Reference proteome</keyword>
<reference evidence="2" key="1">
    <citation type="submission" date="2014-09" db="EMBL/GenBank/DDBJ databases">
        <title>Vibrio variabilis JCM 19239. (C206) whole genome shotgun sequence.</title>
        <authorList>
            <person name="Sawabe T."/>
            <person name="Meirelles P."/>
            <person name="Nakanishi M."/>
            <person name="Sayaka M."/>
            <person name="Hattori M."/>
            <person name="Ohkuma M."/>
        </authorList>
    </citation>
    <scope>NUCLEOTIDE SEQUENCE [LARGE SCALE GENOMIC DNA]</scope>
    <source>
        <strain evidence="2">JCM 19239</strain>
    </source>
</reference>